<feature type="region of interest" description="Disordered" evidence="8">
    <location>
        <begin position="629"/>
        <end position="656"/>
    </location>
</feature>
<dbReference type="CDD" id="cd09869">
    <property type="entry name" value="PIN_GEN1"/>
    <property type="match status" value="1"/>
</dbReference>
<gene>
    <name evidence="11" type="ORF">VitviT2T_023525</name>
</gene>
<dbReference type="Gene3D" id="1.10.10.60">
    <property type="entry name" value="Homeodomain-like"/>
    <property type="match status" value="1"/>
</dbReference>
<dbReference type="InterPro" id="IPR006085">
    <property type="entry name" value="XPG_DNA_repair_N"/>
</dbReference>
<dbReference type="Gene3D" id="3.40.50.2300">
    <property type="match status" value="1"/>
</dbReference>
<dbReference type="PROSITE" id="PS51294">
    <property type="entry name" value="HTH_MYB"/>
    <property type="match status" value="1"/>
</dbReference>
<dbReference type="EMBL" id="CP126662">
    <property type="protein sequence ID" value="WKA05564.1"/>
    <property type="molecule type" value="Genomic_DNA"/>
</dbReference>
<keyword evidence="4" id="KW-0805">Transcription regulation</keyword>
<keyword evidence="3" id="KW-0378">Hydrolase</keyword>
<evidence type="ECO:0000256" key="4">
    <source>
        <dbReference type="ARBA" id="ARBA00023015"/>
    </source>
</evidence>
<dbReference type="Pfam" id="PF00249">
    <property type="entry name" value="Myb_DNA-binding"/>
    <property type="match status" value="1"/>
</dbReference>
<dbReference type="PANTHER" id="PTHR11081">
    <property type="entry name" value="FLAP ENDONUCLEASE FAMILY MEMBER"/>
    <property type="match status" value="1"/>
</dbReference>
<dbReference type="NCBIfam" id="TIGR01557">
    <property type="entry name" value="myb_SHAQKYF"/>
    <property type="match status" value="1"/>
</dbReference>
<dbReference type="InterPro" id="IPR017930">
    <property type="entry name" value="Myb_dom"/>
</dbReference>
<evidence type="ECO:0000259" key="9">
    <source>
        <dbReference type="PROSITE" id="PS50110"/>
    </source>
</evidence>
<protein>
    <submittedName>
        <fullName evidence="11">Uncharacterized protein</fullName>
    </submittedName>
</protein>
<dbReference type="InterPro" id="IPR001005">
    <property type="entry name" value="SANT/Myb"/>
</dbReference>
<evidence type="ECO:0000256" key="8">
    <source>
        <dbReference type="SAM" id="MobiDB-lite"/>
    </source>
</evidence>
<feature type="domain" description="Response regulatory" evidence="9">
    <location>
        <begin position="689"/>
        <end position="804"/>
    </location>
</feature>
<name>A0ABY9DFQ4_VITVI</name>
<proteinExistence type="predicted"/>
<dbReference type="InterPro" id="IPR006086">
    <property type="entry name" value="XPG-I_dom"/>
</dbReference>
<evidence type="ECO:0000259" key="10">
    <source>
        <dbReference type="PROSITE" id="PS51294"/>
    </source>
</evidence>
<feature type="domain" description="HTH myb-type" evidence="10">
    <location>
        <begin position="872"/>
        <end position="931"/>
    </location>
</feature>
<keyword evidence="5" id="KW-0804">Transcription</keyword>
<dbReference type="SMART" id="SM00448">
    <property type="entry name" value="REC"/>
    <property type="match status" value="1"/>
</dbReference>
<keyword evidence="2" id="KW-0540">Nuclease</keyword>
<sequence length="1106" mass="124383">MGVGGSFWELLKPYARPEGFDYIRNKRVAVDLSFWIVQQETATKANVRNPHLRLTFFRTINLFSKFGAFPVFVVDGTPSPLKSQARIARFFRGSGIDLSGLPVVEEGVSVERNAEFSRRVQECVELLELLGIPVLKAREEAEALCAQLNSEGHVDACITADSDAFLFGAKCVIKCLRPNCKEPLECYHMSDIESGLGLKRKHLIAISLLVGNDYDLNGVQGIGLDTAVRFVQGFSEDEILNRLQEKGNGATVFDGAVKSMDDSIPCLDEKSPRPKVPHCSTFPRKGCLEKPEGFACDCSTSDADHKEKEQKKQEMDDSIPSLDERSPRPKVPHCSICGHPGRKKSHLKFSCDFCGTFPRRGCLEKPEGFVCDCSTCDMDRKEKAQKKQENWQLRVCKKIAMEQNFPNNEIIELYLSNNHGHFTEKDGPHISWESPKTEVLVDFLAYHQHWEPSYIRQRMLPMLSTIFFREKALNPTNTLLYGQYEFDSIQRVKVRFGHQFFVVKWKKAVHAMASVAYTIPGDSDIEQEKLTEVDESIDLLDECNVPQIHVDDGCWFLLTDENMDLVRAAFPEEVNRFLLEKELKESKRRNKSGLRSEGVEEMPDSPKSKGVQLSITEFYRSAKVIFHEKPEDSAGNSDAQGRETSTEKRKASDSKLSKSVRRRLLFDMRFERAESDPPTEGSNGHKDICVLVVDCDPTSLMTISGMLRALTYQVVTVERVTDALAMILERKDEVDLVMTELHMPDMDGLQLLDEIQKTSKLPVVIMSADAEEDAMLRSLNKGATYYMMKPVEMGSIKNLWQYVFLNRRDKQLQKTGQKGGVQVESLGENESDVDAGSALISNGKHGYQEPTTDTVETDKDDDDEEDTLTSPIRKKAKLTWTTELHDKFLLAIGELGLDNAHPKKILHLMGVEGLTKEHISSHLQKYRLSVKRDKLAVQSVLEFATKKTTMDYFGSRNFVPYRNQTVYNISHGIQAPKLLPPTMASQPGFTAYIQSNYATPSNIKHGQYSTLLFNQQNCSYPSISLHGLNQTAMALNAGRANNGWATNCSPCRVLIIHPSGSLEQGGEDALNLGTYSINTPCEVDPSYNKDRLNLDMYLGQLGFGIS</sequence>
<evidence type="ECO:0000313" key="11">
    <source>
        <dbReference type="EMBL" id="WKA05564.1"/>
    </source>
</evidence>
<dbReference type="InterPro" id="IPR011006">
    <property type="entry name" value="CheY-like_superfamily"/>
</dbReference>
<dbReference type="SMART" id="SM00485">
    <property type="entry name" value="XPGN"/>
    <property type="match status" value="1"/>
</dbReference>
<keyword evidence="12" id="KW-1185">Reference proteome</keyword>
<dbReference type="SUPFAM" id="SSF47807">
    <property type="entry name" value="5' to 3' exonuclease, C-terminal subdomain"/>
    <property type="match status" value="1"/>
</dbReference>
<dbReference type="PRINTS" id="PR00853">
    <property type="entry name" value="XPGRADSUPER"/>
</dbReference>
<evidence type="ECO:0000256" key="3">
    <source>
        <dbReference type="ARBA" id="ARBA00022801"/>
    </source>
</evidence>
<dbReference type="PANTHER" id="PTHR11081:SF59">
    <property type="entry name" value="FI23547P1"/>
    <property type="match status" value="1"/>
</dbReference>
<comment type="caution">
    <text evidence="7">Lacks conserved residue(s) required for the propagation of feature annotation.</text>
</comment>
<reference evidence="11 12" key="1">
    <citation type="journal article" date="2023" name="Hortic Res">
        <title>The complete reference genome for grapevine (Vitis vinifera L.) genetics and breeding.</title>
        <authorList>
            <person name="Shi X."/>
            <person name="Cao S."/>
            <person name="Wang X."/>
            <person name="Huang S."/>
            <person name="Wang Y."/>
            <person name="Liu Z."/>
            <person name="Liu W."/>
            <person name="Leng X."/>
            <person name="Peng Y."/>
            <person name="Wang N."/>
            <person name="Wang Y."/>
            <person name="Ma Z."/>
            <person name="Xu X."/>
            <person name="Zhang F."/>
            <person name="Xue H."/>
            <person name="Zhong H."/>
            <person name="Wang Y."/>
            <person name="Zhang K."/>
            <person name="Velt A."/>
            <person name="Avia K."/>
            <person name="Holtgrawe D."/>
            <person name="Grimplet J."/>
            <person name="Matus J.T."/>
            <person name="Ware D."/>
            <person name="Wu X."/>
            <person name="Wang H."/>
            <person name="Liu C."/>
            <person name="Fang Y."/>
            <person name="Rustenholz C."/>
            <person name="Cheng Z."/>
            <person name="Xiao H."/>
            <person name="Zhou Y."/>
        </authorList>
    </citation>
    <scope>NUCLEOTIDE SEQUENCE [LARGE SCALE GENOMIC DNA]</scope>
    <source>
        <strain evidence="12">cv. Pinot noir / PN40024</strain>
        <tissue evidence="11">Leaf</tissue>
    </source>
</reference>
<evidence type="ECO:0000313" key="12">
    <source>
        <dbReference type="Proteomes" id="UP001227230"/>
    </source>
</evidence>
<dbReference type="Pfam" id="PF00752">
    <property type="entry name" value="XPG_N"/>
    <property type="match status" value="1"/>
</dbReference>
<dbReference type="Gene3D" id="1.10.150.20">
    <property type="entry name" value="5' to 3' exonuclease, C-terminal subdomain"/>
    <property type="match status" value="1"/>
</dbReference>
<evidence type="ECO:0000256" key="1">
    <source>
        <dbReference type="ARBA" id="ARBA00004123"/>
    </source>
</evidence>
<organism evidence="11 12">
    <name type="scientific">Vitis vinifera</name>
    <name type="common">Grape</name>
    <dbReference type="NCBI Taxonomy" id="29760"/>
    <lineage>
        <taxon>Eukaryota</taxon>
        <taxon>Viridiplantae</taxon>
        <taxon>Streptophyta</taxon>
        <taxon>Embryophyta</taxon>
        <taxon>Tracheophyta</taxon>
        <taxon>Spermatophyta</taxon>
        <taxon>Magnoliopsida</taxon>
        <taxon>eudicotyledons</taxon>
        <taxon>Gunneridae</taxon>
        <taxon>Pentapetalae</taxon>
        <taxon>rosids</taxon>
        <taxon>Vitales</taxon>
        <taxon>Vitaceae</taxon>
        <taxon>Viteae</taxon>
        <taxon>Vitis</taxon>
    </lineage>
</organism>
<evidence type="ECO:0000256" key="6">
    <source>
        <dbReference type="ARBA" id="ARBA00023242"/>
    </source>
</evidence>
<dbReference type="PROSITE" id="PS50110">
    <property type="entry name" value="RESPONSE_REGULATORY"/>
    <property type="match status" value="1"/>
</dbReference>
<dbReference type="Proteomes" id="UP001227230">
    <property type="component" value="Chromosome 15"/>
</dbReference>
<dbReference type="Pfam" id="PF00072">
    <property type="entry name" value="Response_reg"/>
    <property type="match status" value="1"/>
</dbReference>
<feature type="compositionally biased region" description="Basic and acidic residues" evidence="8">
    <location>
        <begin position="306"/>
        <end position="315"/>
    </location>
</feature>
<feature type="compositionally biased region" description="Basic and acidic residues" evidence="8">
    <location>
        <begin position="640"/>
        <end position="656"/>
    </location>
</feature>
<evidence type="ECO:0000256" key="2">
    <source>
        <dbReference type="ARBA" id="ARBA00022722"/>
    </source>
</evidence>
<dbReference type="InterPro" id="IPR029060">
    <property type="entry name" value="PIN-like_dom_sf"/>
</dbReference>
<dbReference type="CDD" id="cd17584">
    <property type="entry name" value="REC_typeB_ARR-like"/>
    <property type="match status" value="1"/>
</dbReference>
<feature type="region of interest" description="Disordered" evidence="8">
    <location>
        <begin position="306"/>
        <end position="330"/>
    </location>
</feature>
<dbReference type="InterPro" id="IPR006447">
    <property type="entry name" value="Myb_dom_plants"/>
</dbReference>
<feature type="region of interest" description="Disordered" evidence="8">
    <location>
        <begin position="589"/>
        <end position="610"/>
    </location>
</feature>
<dbReference type="InterPro" id="IPR001789">
    <property type="entry name" value="Sig_transdc_resp-reg_receiver"/>
</dbReference>
<dbReference type="SUPFAM" id="SSF52172">
    <property type="entry name" value="CheY-like"/>
    <property type="match status" value="1"/>
</dbReference>
<comment type="subcellular location">
    <subcellularLocation>
        <location evidence="1">Nucleus</location>
    </subcellularLocation>
</comment>
<feature type="compositionally biased region" description="Acidic residues" evidence="8">
    <location>
        <begin position="858"/>
        <end position="867"/>
    </location>
</feature>
<feature type="region of interest" description="Disordered" evidence="8">
    <location>
        <begin position="814"/>
        <end position="868"/>
    </location>
</feature>
<dbReference type="InterPro" id="IPR009057">
    <property type="entry name" value="Homeodomain-like_sf"/>
</dbReference>
<dbReference type="Pfam" id="PF00867">
    <property type="entry name" value="XPG_I"/>
    <property type="match status" value="1"/>
</dbReference>
<evidence type="ECO:0000256" key="5">
    <source>
        <dbReference type="ARBA" id="ARBA00023163"/>
    </source>
</evidence>
<keyword evidence="6" id="KW-0539">Nucleus</keyword>
<dbReference type="SMART" id="SM00484">
    <property type="entry name" value="XPGI"/>
    <property type="match status" value="1"/>
</dbReference>
<dbReference type="Gene3D" id="3.40.50.1010">
    <property type="entry name" value="5'-nuclease"/>
    <property type="match status" value="1"/>
</dbReference>
<dbReference type="SUPFAM" id="SSF46689">
    <property type="entry name" value="Homeodomain-like"/>
    <property type="match status" value="1"/>
</dbReference>
<dbReference type="InterPro" id="IPR036279">
    <property type="entry name" value="5-3_exonuclease_C_sf"/>
</dbReference>
<dbReference type="SUPFAM" id="SSF88723">
    <property type="entry name" value="PIN domain-like"/>
    <property type="match status" value="1"/>
</dbReference>
<evidence type="ECO:0000256" key="7">
    <source>
        <dbReference type="PROSITE-ProRule" id="PRU00169"/>
    </source>
</evidence>
<dbReference type="InterPro" id="IPR006084">
    <property type="entry name" value="XPG/Rad2"/>
</dbReference>
<accession>A0ABY9DFQ4</accession>